<evidence type="ECO:0000256" key="1">
    <source>
        <dbReference type="SAM" id="MobiDB-lite"/>
    </source>
</evidence>
<accession>A0A2W2EFV9</accession>
<dbReference type="EMBL" id="POUD01000004">
    <property type="protein sequence ID" value="PZG23152.1"/>
    <property type="molecule type" value="Genomic_DNA"/>
</dbReference>
<protein>
    <submittedName>
        <fullName evidence="2">Uncharacterized protein</fullName>
    </submittedName>
</protein>
<reference evidence="2 3" key="1">
    <citation type="submission" date="2018-01" db="EMBL/GenBank/DDBJ databases">
        <title>Draft genome sequence of Nonomuraea sp. KC333.</title>
        <authorList>
            <person name="Sahin N."/>
            <person name="Saygin H."/>
            <person name="Ay H."/>
        </authorList>
    </citation>
    <scope>NUCLEOTIDE SEQUENCE [LARGE SCALE GENOMIC DNA]</scope>
    <source>
        <strain evidence="2 3">KC333</strain>
    </source>
</reference>
<dbReference type="Proteomes" id="UP000249304">
    <property type="component" value="Unassembled WGS sequence"/>
</dbReference>
<evidence type="ECO:0000313" key="3">
    <source>
        <dbReference type="Proteomes" id="UP000249304"/>
    </source>
</evidence>
<keyword evidence="3" id="KW-1185">Reference proteome</keyword>
<evidence type="ECO:0000313" key="2">
    <source>
        <dbReference type="EMBL" id="PZG23152.1"/>
    </source>
</evidence>
<sequence length="61" mass="7184">MASQGGQYFVLRQTQEGGYEETGQGRTHPKVVEIYTALMIEHHNDEHARRRERPKRDDFLL</sequence>
<feature type="region of interest" description="Disordered" evidence="1">
    <location>
        <begin position="1"/>
        <end position="28"/>
    </location>
</feature>
<organism evidence="2 3">
    <name type="scientific">Nonomuraea aridisoli</name>
    <dbReference type="NCBI Taxonomy" id="2070368"/>
    <lineage>
        <taxon>Bacteria</taxon>
        <taxon>Bacillati</taxon>
        <taxon>Actinomycetota</taxon>
        <taxon>Actinomycetes</taxon>
        <taxon>Streptosporangiales</taxon>
        <taxon>Streptosporangiaceae</taxon>
        <taxon>Nonomuraea</taxon>
    </lineage>
</organism>
<gene>
    <name evidence="2" type="ORF">C1J01_02060</name>
</gene>
<proteinExistence type="predicted"/>
<dbReference type="RefSeq" id="WP_111175328.1">
    <property type="nucleotide sequence ID" value="NZ_POUD01000004.1"/>
</dbReference>
<name>A0A2W2EFV9_9ACTN</name>
<feature type="compositionally biased region" description="Low complexity" evidence="1">
    <location>
        <begin position="12"/>
        <end position="26"/>
    </location>
</feature>
<dbReference type="AlphaFoldDB" id="A0A2W2EFV9"/>
<comment type="caution">
    <text evidence="2">The sequence shown here is derived from an EMBL/GenBank/DDBJ whole genome shotgun (WGS) entry which is preliminary data.</text>
</comment>